<sequence length="89" mass="9976">MTEPILVGSIQTLSPMEVFVRMAKAGADLELAKMRCAELERKEREKAVEVVELKKALEESKARISVEAEHDKTQDDVLEMLGESFDQAV</sequence>
<keyword evidence="1" id="KW-0175">Coiled coil</keyword>
<proteinExistence type="predicted"/>
<evidence type="ECO:0000256" key="1">
    <source>
        <dbReference type="SAM" id="Coils"/>
    </source>
</evidence>
<dbReference type="EMBL" id="JAYMYR010000011">
    <property type="protein sequence ID" value="KAK7333820.1"/>
    <property type="molecule type" value="Genomic_DNA"/>
</dbReference>
<protein>
    <submittedName>
        <fullName evidence="2">Uncharacterized protein</fullName>
    </submittedName>
</protein>
<dbReference type="Proteomes" id="UP001374584">
    <property type="component" value="Unassembled WGS sequence"/>
</dbReference>
<accession>A0AAN9LD23</accession>
<comment type="caution">
    <text evidence="2">The sequence shown here is derived from an EMBL/GenBank/DDBJ whole genome shotgun (WGS) entry which is preliminary data.</text>
</comment>
<dbReference type="AlphaFoldDB" id="A0AAN9LD23"/>
<evidence type="ECO:0000313" key="2">
    <source>
        <dbReference type="EMBL" id="KAK7333820.1"/>
    </source>
</evidence>
<evidence type="ECO:0000313" key="3">
    <source>
        <dbReference type="Proteomes" id="UP001374584"/>
    </source>
</evidence>
<keyword evidence="3" id="KW-1185">Reference proteome</keyword>
<gene>
    <name evidence="2" type="ORF">VNO80_30599</name>
</gene>
<organism evidence="2 3">
    <name type="scientific">Phaseolus coccineus</name>
    <name type="common">Scarlet runner bean</name>
    <name type="synonym">Phaseolus multiflorus</name>
    <dbReference type="NCBI Taxonomy" id="3886"/>
    <lineage>
        <taxon>Eukaryota</taxon>
        <taxon>Viridiplantae</taxon>
        <taxon>Streptophyta</taxon>
        <taxon>Embryophyta</taxon>
        <taxon>Tracheophyta</taxon>
        <taxon>Spermatophyta</taxon>
        <taxon>Magnoliopsida</taxon>
        <taxon>eudicotyledons</taxon>
        <taxon>Gunneridae</taxon>
        <taxon>Pentapetalae</taxon>
        <taxon>rosids</taxon>
        <taxon>fabids</taxon>
        <taxon>Fabales</taxon>
        <taxon>Fabaceae</taxon>
        <taxon>Papilionoideae</taxon>
        <taxon>50 kb inversion clade</taxon>
        <taxon>NPAAA clade</taxon>
        <taxon>indigoferoid/millettioid clade</taxon>
        <taxon>Phaseoleae</taxon>
        <taxon>Phaseolus</taxon>
    </lineage>
</organism>
<reference evidence="2 3" key="1">
    <citation type="submission" date="2024-01" db="EMBL/GenBank/DDBJ databases">
        <title>The genomes of 5 underutilized Papilionoideae crops provide insights into root nodulation and disease resistanc.</title>
        <authorList>
            <person name="Jiang F."/>
        </authorList>
    </citation>
    <scope>NUCLEOTIDE SEQUENCE [LARGE SCALE GENOMIC DNA]</scope>
    <source>
        <strain evidence="2">JINMINGXINNONG_FW02</strain>
        <tissue evidence="2">Leaves</tissue>
    </source>
</reference>
<feature type="coiled-coil region" evidence="1">
    <location>
        <begin position="22"/>
        <end position="59"/>
    </location>
</feature>
<name>A0AAN9LD23_PHACN</name>